<evidence type="ECO:0000256" key="1">
    <source>
        <dbReference type="ARBA" id="ARBA00004651"/>
    </source>
</evidence>
<evidence type="ECO:0000256" key="2">
    <source>
        <dbReference type="ARBA" id="ARBA00022448"/>
    </source>
</evidence>
<feature type="transmembrane region" description="Helical" evidence="12">
    <location>
        <begin position="389"/>
        <end position="413"/>
    </location>
</feature>
<dbReference type="Proteomes" id="UP000198922">
    <property type="component" value="Unassembled WGS sequence"/>
</dbReference>
<dbReference type="InterPro" id="IPR004772">
    <property type="entry name" value="TrkH"/>
</dbReference>
<keyword evidence="10" id="KW-0997">Cell inner membrane</keyword>
<feature type="transmembrane region" description="Helical" evidence="12">
    <location>
        <begin position="134"/>
        <end position="152"/>
    </location>
</feature>
<evidence type="ECO:0000256" key="7">
    <source>
        <dbReference type="ARBA" id="ARBA00022989"/>
    </source>
</evidence>
<evidence type="ECO:0000256" key="3">
    <source>
        <dbReference type="ARBA" id="ARBA00022475"/>
    </source>
</evidence>
<proteinExistence type="inferred from homology"/>
<keyword evidence="5 12" id="KW-0812">Transmembrane</keyword>
<feature type="binding site" evidence="11">
    <location>
        <position position="112"/>
    </location>
    <ligand>
        <name>K(+)</name>
        <dbReference type="ChEBI" id="CHEBI:29103"/>
    </ligand>
</feature>
<accession>A0A1G7D3V4</accession>
<protein>
    <recommendedName>
        <fullName evidence="10">Trk system potassium uptake protein</fullName>
    </recommendedName>
</protein>
<feature type="transmembrane region" description="Helical" evidence="12">
    <location>
        <begin position="71"/>
        <end position="92"/>
    </location>
</feature>
<evidence type="ECO:0000256" key="10">
    <source>
        <dbReference type="PIRNR" id="PIRNR006247"/>
    </source>
</evidence>
<dbReference type="Pfam" id="PF02386">
    <property type="entry name" value="TrkH"/>
    <property type="match status" value="1"/>
</dbReference>
<dbReference type="OrthoDB" id="9810952at2"/>
<feature type="binding site" evidence="11">
    <location>
        <position position="315"/>
    </location>
    <ligand>
        <name>K(+)</name>
        <dbReference type="ChEBI" id="CHEBI:29103"/>
    </ligand>
</feature>
<gene>
    <name evidence="13" type="ORF">SAMN04488567_1777</name>
</gene>
<dbReference type="InterPro" id="IPR003445">
    <property type="entry name" value="Cat_transpt"/>
</dbReference>
<keyword evidence="14" id="KW-1185">Reference proteome</keyword>
<dbReference type="AlphaFoldDB" id="A0A1G7D3V4"/>
<feature type="transmembrane region" description="Helical" evidence="12">
    <location>
        <begin position="173"/>
        <end position="200"/>
    </location>
</feature>
<dbReference type="EMBL" id="FNAT01000002">
    <property type="protein sequence ID" value="SDE46197.1"/>
    <property type="molecule type" value="Genomic_DNA"/>
</dbReference>
<evidence type="ECO:0000313" key="13">
    <source>
        <dbReference type="EMBL" id="SDE46197.1"/>
    </source>
</evidence>
<feature type="binding site" evidence="11">
    <location>
        <position position="113"/>
    </location>
    <ligand>
        <name>K(+)</name>
        <dbReference type="ChEBI" id="CHEBI:29103"/>
    </ligand>
</feature>
<feature type="transmembrane region" description="Helical" evidence="12">
    <location>
        <begin position="7"/>
        <end position="27"/>
    </location>
</feature>
<keyword evidence="8 10" id="KW-0406">Ion transport</keyword>
<keyword evidence="3 10" id="KW-1003">Cell membrane</keyword>
<feature type="transmembrane region" description="Helical" evidence="12">
    <location>
        <begin position="235"/>
        <end position="254"/>
    </location>
</feature>
<reference evidence="14" key="1">
    <citation type="submission" date="2016-10" db="EMBL/GenBank/DDBJ databases">
        <authorList>
            <person name="Varghese N."/>
            <person name="Submissions S."/>
        </authorList>
    </citation>
    <scope>NUCLEOTIDE SEQUENCE [LARGE SCALE GENOMIC DNA]</scope>
    <source>
        <strain evidence="14">DSM 21424</strain>
    </source>
</reference>
<feature type="binding site" evidence="11">
    <location>
        <position position="431"/>
    </location>
    <ligand>
        <name>K(+)</name>
        <dbReference type="ChEBI" id="CHEBI:29103"/>
    </ligand>
</feature>
<keyword evidence="2 10" id="KW-0813">Transport</keyword>
<evidence type="ECO:0000256" key="8">
    <source>
        <dbReference type="ARBA" id="ARBA00023065"/>
    </source>
</evidence>
<evidence type="ECO:0000313" key="14">
    <source>
        <dbReference type="Proteomes" id="UP000198922"/>
    </source>
</evidence>
<dbReference type="RefSeq" id="WP_090111123.1">
    <property type="nucleotide sequence ID" value="NZ_FNAT01000002.1"/>
</dbReference>
<keyword evidence="7 12" id="KW-1133">Transmembrane helix</keyword>
<keyword evidence="6 10" id="KW-0630">Potassium</keyword>
<feature type="transmembrane region" description="Helical" evidence="12">
    <location>
        <begin position="274"/>
        <end position="292"/>
    </location>
</feature>
<feature type="transmembrane region" description="Helical" evidence="12">
    <location>
        <begin position="39"/>
        <end position="59"/>
    </location>
</feature>
<feature type="transmembrane region" description="Helical" evidence="12">
    <location>
        <begin position="332"/>
        <end position="353"/>
    </location>
</feature>
<keyword evidence="11" id="KW-0479">Metal-binding</keyword>
<sequence length="482" mass="51427">MIDLRPVGYVNGLLLSVLGLTMLGPMLADLAAGNDHWPVFLESAVLTTLTGLLMALSCLNGVKPKLTLRQTFLLTSTVWIALPLFGALPFMLGTTGASLTDAMFEAMSGITTTGATVLVGLDELPRGLLLWRGILQWLGGIGIIVVAMVFLPELKVGGMQVFRSEAFETMGKILPRAAQIASGIAVIYVGLTIACMLAYITTGMEPFDAAVHAMTTIATGGFANSDASFSAYGAGVHYVATLFMFLAALPFVRYVQLAAGHPRPLLRDTQVRDFFLTILICVLLIALSIANWSHGFTERALREALFNVVSIMSGTGYASADYMQWGPFPVAMFFFIGLIGGCAGSTACSVKIFRYQILFASISAQVRKIHQPHGIFTPRYDGRPVAPDVLSSVMSFFVVFVVSIGITSVLLSLTGLDFITSVSGAATAIANVGPGLGQVIGPAGTFEPLPDAAKWILTFAMFVGRLELLVVLVVGTREFWRS</sequence>
<feature type="binding site" evidence="11">
    <location>
        <position position="432"/>
    </location>
    <ligand>
        <name>K(+)</name>
        <dbReference type="ChEBI" id="CHEBI:29103"/>
    </ligand>
</feature>
<dbReference type="PIRSF" id="PIRSF006247">
    <property type="entry name" value="TrkH"/>
    <property type="match status" value="1"/>
</dbReference>
<dbReference type="GO" id="GO:0015379">
    <property type="term" value="F:potassium:chloride symporter activity"/>
    <property type="evidence" value="ECO:0007669"/>
    <property type="project" value="InterPro"/>
</dbReference>
<dbReference type="PANTHER" id="PTHR32024">
    <property type="entry name" value="TRK SYSTEM POTASSIUM UPTAKE PROTEIN TRKG-RELATED"/>
    <property type="match status" value="1"/>
</dbReference>
<organism evidence="13 14">
    <name type="scientific">Limimaricola pyoseonensis</name>
    <dbReference type="NCBI Taxonomy" id="521013"/>
    <lineage>
        <taxon>Bacteria</taxon>
        <taxon>Pseudomonadati</taxon>
        <taxon>Pseudomonadota</taxon>
        <taxon>Alphaproteobacteria</taxon>
        <taxon>Rhodobacterales</taxon>
        <taxon>Paracoccaceae</taxon>
        <taxon>Limimaricola</taxon>
    </lineage>
</organism>
<dbReference type="STRING" id="521013.SAMN04488567_1777"/>
<comment type="similarity">
    <text evidence="10">Belongs to the TrkH potassium transport family.</text>
</comment>
<dbReference type="PANTHER" id="PTHR32024:SF3">
    <property type="entry name" value="TRK SYSTEM POTASSIUM UPTAKE PROTEIN"/>
    <property type="match status" value="1"/>
</dbReference>
<evidence type="ECO:0000256" key="4">
    <source>
        <dbReference type="ARBA" id="ARBA00022538"/>
    </source>
</evidence>
<comment type="function">
    <text evidence="10">Low-affinity potassium transport system. Interacts with Trk system potassium uptake protein TrkA.</text>
</comment>
<comment type="subcellular location">
    <subcellularLocation>
        <location evidence="10">Cell inner membrane</location>
        <topology evidence="10">Multi-pass membrane protein</topology>
    </subcellularLocation>
    <subcellularLocation>
        <location evidence="1">Cell membrane</location>
        <topology evidence="1">Multi-pass membrane protein</topology>
    </subcellularLocation>
</comment>
<dbReference type="GO" id="GO:0005886">
    <property type="term" value="C:plasma membrane"/>
    <property type="evidence" value="ECO:0007669"/>
    <property type="project" value="UniProtKB-SubCell"/>
</dbReference>
<evidence type="ECO:0000256" key="5">
    <source>
        <dbReference type="ARBA" id="ARBA00022692"/>
    </source>
</evidence>
<evidence type="ECO:0000256" key="11">
    <source>
        <dbReference type="PIRSR" id="PIRSR006247-1"/>
    </source>
</evidence>
<evidence type="ECO:0000256" key="12">
    <source>
        <dbReference type="SAM" id="Phobius"/>
    </source>
</evidence>
<evidence type="ECO:0000256" key="6">
    <source>
        <dbReference type="ARBA" id="ARBA00022958"/>
    </source>
</evidence>
<evidence type="ECO:0000256" key="9">
    <source>
        <dbReference type="ARBA" id="ARBA00023136"/>
    </source>
</evidence>
<name>A0A1G7D3V4_9RHOB</name>
<dbReference type="GO" id="GO:0046872">
    <property type="term" value="F:metal ion binding"/>
    <property type="evidence" value="ECO:0007669"/>
    <property type="project" value="UniProtKB-KW"/>
</dbReference>
<feature type="binding site" evidence="11">
    <location>
        <position position="220"/>
    </location>
    <ligand>
        <name>K(+)</name>
        <dbReference type="ChEBI" id="CHEBI:29103"/>
    </ligand>
</feature>
<keyword evidence="9 10" id="KW-0472">Membrane</keyword>
<keyword evidence="4 10" id="KW-0633">Potassium transport</keyword>
<feature type="transmembrane region" description="Helical" evidence="12">
    <location>
        <begin position="455"/>
        <end position="475"/>
    </location>
</feature>